<evidence type="ECO:0000256" key="18">
    <source>
        <dbReference type="RuleBase" id="RU003664"/>
    </source>
</evidence>
<keyword evidence="8 17" id="KW-0436">Ligase</keyword>
<dbReference type="PANTHER" id="PTHR43692">
    <property type="entry name" value="UDP-N-ACETYLMURAMOYLALANINE--D-GLUTAMATE LIGASE"/>
    <property type="match status" value="1"/>
</dbReference>
<dbReference type="GO" id="GO:0008764">
    <property type="term" value="F:UDP-N-acetylmuramoylalanine-D-glutamate ligase activity"/>
    <property type="evidence" value="ECO:0007669"/>
    <property type="project" value="UniProtKB-UniRule"/>
</dbReference>
<evidence type="ECO:0000256" key="2">
    <source>
        <dbReference type="ARBA" id="ARBA00004496"/>
    </source>
</evidence>
<evidence type="ECO:0000256" key="3">
    <source>
        <dbReference type="ARBA" id="ARBA00004752"/>
    </source>
</evidence>
<dbReference type="Gene3D" id="3.90.190.20">
    <property type="entry name" value="Mur ligase, C-terminal domain"/>
    <property type="match status" value="1"/>
</dbReference>
<evidence type="ECO:0000256" key="16">
    <source>
        <dbReference type="ARBA" id="ARBA00047632"/>
    </source>
</evidence>
<keyword evidence="22" id="KW-1185">Reference proteome</keyword>
<dbReference type="Pfam" id="PF08245">
    <property type="entry name" value="Mur_ligase_M"/>
    <property type="match status" value="1"/>
</dbReference>
<comment type="catalytic activity">
    <reaction evidence="16 17 18">
        <text>UDP-N-acetyl-alpha-D-muramoyl-L-alanine + D-glutamate + ATP = UDP-N-acetyl-alpha-D-muramoyl-L-alanyl-D-glutamate + ADP + phosphate + H(+)</text>
        <dbReference type="Rhea" id="RHEA:16429"/>
        <dbReference type="ChEBI" id="CHEBI:15378"/>
        <dbReference type="ChEBI" id="CHEBI:29986"/>
        <dbReference type="ChEBI" id="CHEBI:30616"/>
        <dbReference type="ChEBI" id="CHEBI:43474"/>
        <dbReference type="ChEBI" id="CHEBI:83898"/>
        <dbReference type="ChEBI" id="CHEBI:83900"/>
        <dbReference type="ChEBI" id="CHEBI:456216"/>
        <dbReference type="EC" id="6.3.2.9"/>
    </reaction>
</comment>
<dbReference type="GO" id="GO:0071555">
    <property type="term" value="P:cell wall organization"/>
    <property type="evidence" value="ECO:0007669"/>
    <property type="project" value="UniProtKB-KW"/>
</dbReference>
<dbReference type="GO" id="GO:0009252">
    <property type="term" value="P:peptidoglycan biosynthetic process"/>
    <property type="evidence" value="ECO:0007669"/>
    <property type="project" value="UniProtKB-UniRule"/>
</dbReference>
<accession>A0A1G9JNB8</accession>
<evidence type="ECO:0000256" key="14">
    <source>
        <dbReference type="ARBA" id="ARBA00030398"/>
    </source>
</evidence>
<dbReference type="RefSeq" id="WP_089758480.1">
    <property type="nucleotide sequence ID" value="NZ_FNGO01000004.1"/>
</dbReference>
<evidence type="ECO:0000259" key="20">
    <source>
        <dbReference type="Pfam" id="PF08245"/>
    </source>
</evidence>
<keyword evidence="7 17" id="KW-0963">Cytoplasm</keyword>
<dbReference type="Pfam" id="PF21799">
    <property type="entry name" value="MurD-like_N"/>
    <property type="match status" value="1"/>
</dbReference>
<evidence type="ECO:0000256" key="8">
    <source>
        <dbReference type="ARBA" id="ARBA00022598"/>
    </source>
</evidence>
<dbReference type="PANTHER" id="PTHR43692:SF1">
    <property type="entry name" value="UDP-N-ACETYLMURAMOYLALANINE--D-GLUTAMATE LIGASE"/>
    <property type="match status" value="1"/>
</dbReference>
<evidence type="ECO:0000256" key="5">
    <source>
        <dbReference type="ARBA" id="ARBA00012212"/>
    </source>
</evidence>
<keyword evidence="9 17" id="KW-0547">Nucleotide-binding</keyword>
<name>A0A1G9JNB8_9FIRM</name>
<dbReference type="Pfam" id="PF02875">
    <property type="entry name" value="Mur_ligase_C"/>
    <property type="match status" value="1"/>
</dbReference>
<evidence type="ECO:0000313" key="22">
    <source>
        <dbReference type="Proteomes" id="UP000199476"/>
    </source>
</evidence>
<evidence type="ECO:0000256" key="13">
    <source>
        <dbReference type="ARBA" id="ARBA00023316"/>
    </source>
</evidence>
<dbReference type="GO" id="GO:0051301">
    <property type="term" value="P:cell division"/>
    <property type="evidence" value="ECO:0007669"/>
    <property type="project" value="UniProtKB-KW"/>
</dbReference>
<evidence type="ECO:0000256" key="10">
    <source>
        <dbReference type="ARBA" id="ARBA00022840"/>
    </source>
</evidence>
<evidence type="ECO:0000256" key="9">
    <source>
        <dbReference type="ARBA" id="ARBA00022741"/>
    </source>
</evidence>
<keyword evidence="12 17" id="KW-0573">Peptidoglycan synthesis</keyword>
<dbReference type="InterPro" id="IPR036615">
    <property type="entry name" value="Mur_ligase_C_dom_sf"/>
</dbReference>
<dbReference type="UniPathway" id="UPA00219"/>
<evidence type="ECO:0000256" key="11">
    <source>
        <dbReference type="ARBA" id="ARBA00022960"/>
    </source>
</evidence>
<dbReference type="SUPFAM" id="SSF53623">
    <property type="entry name" value="MurD-like peptide ligases, catalytic domain"/>
    <property type="match status" value="1"/>
</dbReference>
<feature type="binding site" evidence="17">
    <location>
        <begin position="123"/>
        <end position="129"/>
    </location>
    <ligand>
        <name>ATP</name>
        <dbReference type="ChEBI" id="CHEBI:30616"/>
    </ligand>
</feature>
<dbReference type="SUPFAM" id="SSF53244">
    <property type="entry name" value="MurD-like peptide ligases, peptide-binding domain"/>
    <property type="match status" value="1"/>
</dbReference>
<dbReference type="InterPro" id="IPR004101">
    <property type="entry name" value="Mur_ligase_C"/>
</dbReference>
<evidence type="ECO:0000256" key="17">
    <source>
        <dbReference type="HAMAP-Rule" id="MF_00639"/>
    </source>
</evidence>
<organism evidence="21 22">
    <name type="scientific">Halarsenatibacter silvermanii</name>
    <dbReference type="NCBI Taxonomy" id="321763"/>
    <lineage>
        <taxon>Bacteria</taxon>
        <taxon>Bacillati</taxon>
        <taxon>Bacillota</taxon>
        <taxon>Clostridia</taxon>
        <taxon>Halanaerobiales</taxon>
        <taxon>Halarsenatibacteraceae</taxon>
        <taxon>Halarsenatibacter</taxon>
    </lineage>
</organism>
<evidence type="ECO:0000256" key="6">
    <source>
        <dbReference type="ARBA" id="ARBA00015655"/>
    </source>
</evidence>
<feature type="domain" description="Mur ligase C-terminal" evidence="19">
    <location>
        <begin position="322"/>
        <end position="428"/>
    </location>
</feature>
<dbReference type="Gene3D" id="3.40.1190.10">
    <property type="entry name" value="Mur-like, catalytic domain"/>
    <property type="match status" value="1"/>
</dbReference>
<dbReference type="Gene3D" id="3.40.50.720">
    <property type="entry name" value="NAD(P)-binding Rossmann-like Domain"/>
    <property type="match status" value="1"/>
</dbReference>
<dbReference type="InterPro" id="IPR036565">
    <property type="entry name" value="Mur-like_cat_sf"/>
</dbReference>
<evidence type="ECO:0000256" key="15">
    <source>
        <dbReference type="ARBA" id="ARBA00032324"/>
    </source>
</evidence>
<proteinExistence type="inferred from homology"/>
<dbReference type="GO" id="GO:0005524">
    <property type="term" value="F:ATP binding"/>
    <property type="evidence" value="ECO:0007669"/>
    <property type="project" value="UniProtKB-UniRule"/>
</dbReference>
<keyword evidence="17 18" id="KW-0132">Cell division</keyword>
<dbReference type="InterPro" id="IPR013221">
    <property type="entry name" value="Mur_ligase_cen"/>
</dbReference>
<sequence length="469" mass="52246">MKNIDRDLLDLDGKKLALYGFKGVTGKSVINFLAARNKKLSLYDDSYKGESIDNYIQSAAGADKLNILDDKEKLLDHEVIITSPGVPTTQEFFRRSEFEDIEIISEIELAYNYFDRYIVAITGTNGKTTTTSMAGRILKKGLTSREVETAGNIGRPLLEIMEKTPPDSVILAEVSSFQLAGIKNFKPEIAVLLNFSPDHLDWHRTRSHYQKSKAKIFSNQDKTGLAIINGDSEVLREMLPEDGPSVKMISETLSGASVRIDGGLHFQKEKKFDENFISEDLIPLVGKHNLKNAAFAVLIASTLGVDISTLKKEIKDYTPPPHRLQKVKEYKNLDIIDDSKATNPHAALSALESLAGQYDNIYLIAGGQDRCSDLSDFTLKISRLTEGAVLLGETSEEMKNLLLKKNFDDFKLAVDMPGAVKKALSMIELEVAGDNLLLLSPGAPSWDMYDSYKQRGKKFRREVEKNLTE</sequence>
<comment type="subcellular location">
    <subcellularLocation>
        <location evidence="2 17 18">Cytoplasm</location>
    </subcellularLocation>
</comment>
<dbReference type="GO" id="GO:0008360">
    <property type="term" value="P:regulation of cell shape"/>
    <property type="evidence" value="ECO:0007669"/>
    <property type="project" value="UniProtKB-KW"/>
</dbReference>
<evidence type="ECO:0000256" key="7">
    <source>
        <dbReference type="ARBA" id="ARBA00022490"/>
    </source>
</evidence>
<comment type="pathway">
    <text evidence="3 17 18">Cell wall biogenesis; peptidoglycan biosynthesis.</text>
</comment>
<protein>
    <recommendedName>
        <fullName evidence="6 17">UDP-N-acetylmuramoylalanine--D-glutamate ligase</fullName>
        <ecNumber evidence="5 17">6.3.2.9</ecNumber>
    </recommendedName>
    <alternativeName>
        <fullName evidence="15 17">D-glutamic acid-adding enzyme</fullName>
    </alternativeName>
    <alternativeName>
        <fullName evidence="14 17">UDP-N-acetylmuramoyl-L-alanyl-D-glutamate synthetase</fullName>
    </alternativeName>
</protein>
<keyword evidence="11 17" id="KW-0133">Cell shape</keyword>
<gene>
    <name evidence="17" type="primary">murD</name>
    <name evidence="21" type="ORF">SAMN04488692_10440</name>
</gene>
<comment type="function">
    <text evidence="1 17 18">Cell wall formation. Catalyzes the addition of glutamate to the nucleotide precursor UDP-N-acetylmuramoyl-L-alanine (UMA).</text>
</comment>
<dbReference type="GO" id="GO:0005737">
    <property type="term" value="C:cytoplasm"/>
    <property type="evidence" value="ECO:0007669"/>
    <property type="project" value="UniProtKB-SubCell"/>
</dbReference>
<dbReference type="STRING" id="321763.SAMN04488692_10440"/>
<dbReference type="InterPro" id="IPR005762">
    <property type="entry name" value="MurD"/>
</dbReference>
<evidence type="ECO:0000256" key="4">
    <source>
        <dbReference type="ARBA" id="ARBA00010416"/>
    </source>
</evidence>
<reference evidence="21 22" key="1">
    <citation type="submission" date="2016-10" db="EMBL/GenBank/DDBJ databases">
        <authorList>
            <person name="de Groot N.N."/>
        </authorList>
    </citation>
    <scope>NUCLEOTIDE SEQUENCE [LARGE SCALE GENOMIC DNA]</scope>
    <source>
        <strain evidence="21 22">SLAS-1</strain>
    </source>
</reference>
<dbReference type="HAMAP" id="MF_00639">
    <property type="entry name" value="MurD"/>
    <property type="match status" value="1"/>
</dbReference>
<keyword evidence="13 17" id="KW-0961">Cell wall biogenesis/degradation</keyword>
<keyword evidence="10 17" id="KW-0067">ATP-binding</keyword>
<evidence type="ECO:0000256" key="1">
    <source>
        <dbReference type="ARBA" id="ARBA00002734"/>
    </source>
</evidence>
<dbReference type="NCBIfam" id="TIGR01087">
    <property type="entry name" value="murD"/>
    <property type="match status" value="1"/>
</dbReference>
<evidence type="ECO:0000313" key="21">
    <source>
        <dbReference type="EMBL" id="SDL38802.1"/>
    </source>
</evidence>
<keyword evidence="17 18" id="KW-0131">Cell cycle</keyword>
<dbReference type="EMBL" id="FNGO01000004">
    <property type="protein sequence ID" value="SDL38802.1"/>
    <property type="molecule type" value="Genomic_DNA"/>
</dbReference>
<feature type="domain" description="Mur ligase central" evidence="20">
    <location>
        <begin position="121"/>
        <end position="299"/>
    </location>
</feature>
<dbReference type="Proteomes" id="UP000199476">
    <property type="component" value="Unassembled WGS sequence"/>
</dbReference>
<dbReference type="EC" id="6.3.2.9" evidence="5 17"/>
<dbReference type="AlphaFoldDB" id="A0A1G9JNB8"/>
<evidence type="ECO:0000256" key="12">
    <source>
        <dbReference type="ARBA" id="ARBA00022984"/>
    </source>
</evidence>
<comment type="similarity">
    <text evidence="4 17">Belongs to the MurCDEF family.</text>
</comment>
<dbReference type="OrthoDB" id="9809796at2"/>
<evidence type="ECO:0000259" key="19">
    <source>
        <dbReference type="Pfam" id="PF02875"/>
    </source>
</evidence>